<organism evidence="1 2">
    <name type="scientific">Pyropia yezoensis</name>
    <name type="common">Susabi-nori</name>
    <name type="synonym">Porphyra yezoensis</name>
    <dbReference type="NCBI Taxonomy" id="2788"/>
    <lineage>
        <taxon>Eukaryota</taxon>
        <taxon>Rhodophyta</taxon>
        <taxon>Bangiophyceae</taxon>
        <taxon>Bangiales</taxon>
        <taxon>Bangiaceae</taxon>
        <taxon>Pyropia</taxon>
    </lineage>
</organism>
<reference evidence="1" key="1">
    <citation type="submission" date="2019-11" db="EMBL/GenBank/DDBJ databases">
        <title>Nori genome reveals adaptations in red seaweeds to the harsh intertidal environment.</title>
        <authorList>
            <person name="Wang D."/>
            <person name="Mao Y."/>
        </authorList>
    </citation>
    <scope>NUCLEOTIDE SEQUENCE</scope>
    <source>
        <tissue evidence="1">Gametophyte</tissue>
    </source>
</reference>
<name>A0ACC3BSC0_PYRYE</name>
<sequence length="413" mass="40735">MAARADAASAAAAATGGGAPPQTPSPPPSGSPTPASAGVDYEAVAAEEGVTLVPGSPFTRRILSTSMPEAERRYYTRLCVASVVAAIADARAVPGGPPPPAMDVTLLLPLLDPELDIYDHAGAVAAGAGATAISEGSADGDAPASTPSSTPAPPRPPATGRVRVAIQSAEKFGGLPISVAGLRRTLEADRAASADAWGGLAAATDAVRVSDIDPAAVAPDDAAVVVLSPTNTTGAPVVDDVVAMAAAAAAVAAAPLVVLNGRLGDVASAGGVMGARGRAERLAFLASAARPFYLKLLYATGSRYPVRGALLRLYPGPWTVWAHDADADTYEQIGEFPGAAGKPGAGQLTDVFEGWEFRRACDRRAASKGGGERGGGGGGGGGGPALDAAAAVPLALAVTTVAAIVAARVAHLL</sequence>
<protein>
    <submittedName>
        <fullName evidence="1">Uncharacterized protein</fullName>
    </submittedName>
</protein>
<keyword evidence="2" id="KW-1185">Reference proteome</keyword>
<accession>A0ACC3BSC0</accession>
<proteinExistence type="predicted"/>
<dbReference type="Proteomes" id="UP000798662">
    <property type="component" value="Chromosome 1"/>
</dbReference>
<evidence type="ECO:0000313" key="2">
    <source>
        <dbReference type="Proteomes" id="UP000798662"/>
    </source>
</evidence>
<evidence type="ECO:0000313" key="1">
    <source>
        <dbReference type="EMBL" id="KAK1860606.1"/>
    </source>
</evidence>
<comment type="caution">
    <text evidence="1">The sequence shown here is derived from an EMBL/GenBank/DDBJ whole genome shotgun (WGS) entry which is preliminary data.</text>
</comment>
<dbReference type="EMBL" id="CM020618">
    <property type="protein sequence ID" value="KAK1860606.1"/>
    <property type="molecule type" value="Genomic_DNA"/>
</dbReference>
<gene>
    <name evidence="1" type="ORF">I4F81_003194</name>
</gene>